<dbReference type="Pfam" id="PF03721">
    <property type="entry name" value="UDPG_MGDP_dh_N"/>
    <property type="match status" value="1"/>
</dbReference>
<keyword evidence="9" id="KW-0812">Transmembrane</keyword>
<evidence type="ECO:0000256" key="8">
    <source>
        <dbReference type="PIRNR" id="PIRNR000124"/>
    </source>
</evidence>
<keyword evidence="9" id="KW-1133">Transmembrane helix</keyword>
<evidence type="ECO:0000256" key="6">
    <source>
        <dbReference type="ARBA" id="ARBA00023027"/>
    </source>
</evidence>
<dbReference type="PIRSF" id="PIRSF500134">
    <property type="entry name" value="UDPglc_DH_bac"/>
    <property type="match status" value="1"/>
</dbReference>
<dbReference type="PANTHER" id="PTHR43750:SF3">
    <property type="entry name" value="UDP-GLUCOSE 6-DEHYDROGENASE TUAD"/>
    <property type="match status" value="1"/>
</dbReference>
<keyword evidence="9" id="KW-0472">Membrane</keyword>
<evidence type="ECO:0000256" key="2">
    <source>
        <dbReference type="ARBA" id="ARBA00006601"/>
    </source>
</evidence>
<keyword evidence="6 8" id="KW-0520">NAD</keyword>
<protein>
    <recommendedName>
        <fullName evidence="4 8">UDP-glucose 6-dehydrogenase</fullName>
        <ecNumber evidence="3 8">1.1.1.22</ecNumber>
    </recommendedName>
</protein>
<dbReference type="InterPro" id="IPR028357">
    <property type="entry name" value="UDPglc_DH_bac"/>
</dbReference>
<evidence type="ECO:0000256" key="3">
    <source>
        <dbReference type="ARBA" id="ARBA00012954"/>
    </source>
</evidence>
<evidence type="ECO:0000313" key="12">
    <source>
        <dbReference type="Proteomes" id="UP001500353"/>
    </source>
</evidence>
<evidence type="ECO:0000259" key="10">
    <source>
        <dbReference type="SMART" id="SM00984"/>
    </source>
</evidence>
<dbReference type="InterPro" id="IPR014026">
    <property type="entry name" value="UDP-Glc/GDP-Man_DH_dimer"/>
</dbReference>
<dbReference type="PANTHER" id="PTHR43750">
    <property type="entry name" value="UDP-GLUCOSE 6-DEHYDROGENASE TUAD"/>
    <property type="match status" value="1"/>
</dbReference>
<keyword evidence="12" id="KW-1185">Reference proteome</keyword>
<dbReference type="InterPro" id="IPR017476">
    <property type="entry name" value="UDP-Glc/GDP-Man"/>
</dbReference>
<dbReference type="InterPro" id="IPR001732">
    <property type="entry name" value="UDP-Glc/GDP-Man_DH_N"/>
</dbReference>
<dbReference type="InterPro" id="IPR014027">
    <property type="entry name" value="UDP-Glc/GDP-Man_DH_C"/>
</dbReference>
<keyword evidence="5 8" id="KW-0560">Oxidoreductase</keyword>
<reference evidence="12" key="1">
    <citation type="journal article" date="2019" name="Int. J. Syst. Evol. Microbiol.">
        <title>The Global Catalogue of Microorganisms (GCM) 10K type strain sequencing project: providing services to taxonomists for standard genome sequencing and annotation.</title>
        <authorList>
            <consortium name="The Broad Institute Genomics Platform"/>
            <consortium name="The Broad Institute Genome Sequencing Center for Infectious Disease"/>
            <person name="Wu L."/>
            <person name="Ma J."/>
        </authorList>
    </citation>
    <scope>NUCLEOTIDE SEQUENCE [LARGE SCALE GENOMIC DNA]</scope>
    <source>
        <strain evidence="12">JCM 18019</strain>
    </source>
</reference>
<evidence type="ECO:0000313" key="11">
    <source>
        <dbReference type="EMBL" id="GAA5093239.1"/>
    </source>
</evidence>
<name>A0ABP9MAJ0_9FLAO</name>
<comment type="catalytic activity">
    <reaction evidence="7 8">
        <text>UDP-alpha-D-glucose + 2 NAD(+) + H2O = UDP-alpha-D-glucuronate + 2 NADH + 3 H(+)</text>
        <dbReference type="Rhea" id="RHEA:23596"/>
        <dbReference type="ChEBI" id="CHEBI:15377"/>
        <dbReference type="ChEBI" id="CHEBI:15378"/>
        <dbReference type="ChEBI" id="CHEBI:57540"/>
        <dbReference type="ChEBI" id="CHEBI:57945"/>
        <dbReference type="ChEBI" id="CHEBI:58052"/>
        <dbReference type="ChEBI" id="CHEBI:58885"/>
        <dbReference type="EC" id="1.1.1.22"/>
    </reaction>
</comment>
<organism evidence="11 12">
    <name type="scientific">Chryseobacterium ginsengisoli</name>
    <dbReference type="NCBI Taxonomy" id="363853"/>
    <lineage>
        <taxon>Bacteria</taxon>
        <taxon>Pseudomonadati</taxon>
        <taxon>Bacteroidota</taxon>
        <taxon>Flavobacteriia</taxon>
        <taxon>Flavobacteriales</taxon>
        <taxon>Weeksellaceae</taxon>
        <taxon>Chryseobacterium group</taxon>
        <taxon>Chryseobacterium</taxon>
    </lineage>
</organism>
<dbReference type="NCBIfam" id="TIGR03026">
    <property type="entry name" value="NDP-sugDHase"/>
    <property type="match status" value="1"/>
</dbReference>
<dbReference type="InterPro" id="IPR036220">
    <property type="entry name" value="UDP-Glc/GDP-Man_DH_C_sf"/>
</dbReference>
<evidence type="ECO:0000256" key="4">
    <source>
        <dbReference type="ARBA" id="ARBA00015132"/>
    </source>
</evidence>
<dbReference type="EMBL" id="BAABHX010000003">
    <property type="protein sequence ID" value="GAA5093239.1"/>
    <property type="molecule type" value="Genomic_DNA"/>
</dbReference>
<comment type="pathway">
    <text evidence="1">Nucleotide-sugar biosynthesis; UDP-alpha-D-glucuronate biosynthesis; UDP-alpha-D-glucuronate from UDP-alpha-D-glucose: step 1/1.</text>
</comment>
<evidence type="ECO:0000256" key="7">
    <source>
        <dbReference type="ARBA" id="ARBA00047473"/>
    </source>
</evidence>
<comment type="caution">
    <text evidence="11">The sequence shown here is derived from an EMBL/GenBank/DDBJ whole genome shotgun (WGS) entry which is preliminary data.</text>
</comment>
<gene>
    <name evidence="11" type="ORF">GCM10023210_23400</name>
</gene>
<dbReference type="Pfam" id="PF00984">
    <property type="entry name" value="UDPG_MGDP_dh"/>
    <property type="match status" value="1"/>
</dbReference>
<comment type="similarity">
    <text evidence="2 8">Belongs to the UDP-glucose/GDP-mannose dehydrogenase family.</text>
</comment>
<proteinExistence type="inferred from homology"/>
<dbReference type="Gene3D" id="3.40.50.720">
    <property type="entry name" value="NAD(P)-binding Rossmann-like Domain"/>
    <property type="match status" value="2"/>
</dbReference>
<dbReference type="SMART" id="SM00984">
    <property type="entry name" value="UDPG_MGDP_dh_C"/>
    <property type="match status" value="1"/>
</dbReference>
<dbReference type="InterPro" id="IPR008927">
    <property type="entry name" value="6-PGluconate_DH-like_C_sf"/>
</dbReference>
<sequence>MQIYEVFIKKAKSSYYQVNMLNFIYTKLSAFVKVFLLLLSLNFLKTYILNITIVGTGYVGLVTGTTLAELGNSVYCVDIDEKKVEGMKNGVVPIYEPNLEEMFLRNIQAERLFFTTNLKEALDKSEVIYLALPTPPGEDGSADLSYVIKVANDIGEMMTEYKVVVNKSTVPVGTADKVREVISSKTQIPFDVVSNPEFLREGFAVEDSMNPARVVVGASSEKAQDIMAKIYQPFTNTGIPIIFMDEKSSELTKYAANSFLAVKITFMNEIANYCEKVGADVDKVRLGMGSDDRIGQRFLFPGIGYGGSCFPKDVKALIKSGKQEDFNFQILEATENVNIAQKVILVSEIEKYFGGNIEGKTIAFWGLAFKANTDDIREASSLDNIALLLEKGAKIVAYDAVAESNVQKLLGDKIQYAKNMYEALENADALFIATEWSEFKNPNFELMAQKMNGKVIFDGRNIYPLEIPEQNGFYYKSIGRKTILN</sequence>
<dbReference type="EC" id="1.1.1.22" evidence="3 8"/>
<evidence type="ECO:0000256" key="1">
    <source>
        <dbReference type="ARBA" id="ARBA00004701"/>
    </source>
</evidence>
<dbReference type="Proteomes" id="UP001500353">
    <property type="component" value="Unassembled WGS sequence"/>
</dbReference>
<feature type="domain" description="UDP-glucose/GDP-mannose dehydrogenase C-terminal" evidence="10">
    <location>
        <begin position="363"/>
        <end position="465"/>
    </location>
</feature>
<accession>A0ABP9MAJ0</accession>
<dbReference type="SUPFAM" id="SSF48179">
    <property type="entry name" value="6-phosphogluconate dehydrogenase C-terminal domain-like"/>
    <property type="match status" value="1"/>
</dbReference>
<evidence type="ECO:0000256" key="9">
    <source>
        <dbReference type="SAM" id="Phobius"/>
    </source>
</evidence>
<feature type="transmembrane region" description="Helical" evidence="9">
    <location>
        <begin position="21"/>
        <end position="44"/>
    </location>
</feature>
<dbReference type="SUPFAM" id="SSF51735">
    <property type="entry name" value="NAD(P)-binding Rossmann-fold domains"/>
    <property type="match status" value="1"/>
</dbReference>
<dbReference type="Pfam" id="PF03720">
    <property type="entry name" value="UDPG_MGDP_dh_C"/>
    <property type="match status" value="1"/>
</dbReference>
<dbReference type="InterPro" id="IPR036291">
    <property type="entry name" value="NAD(P)-bd_dom_sf"/>
</dbReference>
<evidence type="ECO:0000256" key="5">
    <source>
        <dbReference type="ARBA" id="ARBA00023002"/>
    </source>
</evidence>
<dbReference type="PIRSF" id="PIRSF000124">
    <property type="entry name" value="UDPglc_GDPman_dh"/>
    <property type="match status" value="1"/>
</dbReference>
<dbReference type="SUPFAM" id="SSF52413">
    <property type="entry name" value="UDP-glucose/GDP-mannose dehydrogenase C-terminal domain"/>
    <property type="match status" value="1"/>
</dbReference>
<dbReference type="Gene3D" id="1.20.5.100">
    <property type="entry name" value="Cytochrome c1, transmembrane anchor, C-terminal"/>
    <property type="match status" value="1"/>
</dbReference>